<protein>
    <submittedName>
        <fullName evidence="9">PTS sugar transporter subunit IIB</fullName>
    </submittedName>
</protein>
<keyword evidence="3 9" id="KW-0762">Sugar transport</keyword>
<evidence type="ECO:0000256" key="7">
    <source>
        <dbReference type="PROSITE-ProRule" id="PRU00423"/>
    </source>
</evidence>
<sequence length="104" mass="11639">MKQILLLCAAGMSTSLLVTKMRQVASDKNLQVEIEADSVSNLDKKLKEKEIDVILLGPQVGFMKKDVENKVKQYDIPVALINMQDYGMMNGEKVLLDGIKNIKE</sequence>
<dbReference type="SUPFAM" id="SSF52794">
    <property type="entry name" value="PTS system IIB component-like"/>
    <property type="match status" value="1"/>
</dbReference>
<dbReference type="Proteomes" id="UP001315967">
    <property type="component" value="Chromosome"/>
</dbReference>
<keyword evidence="1" id="KW-0813">Transport</keyword>
<feature type="domain" description="PTS EIIB type-3" evidence="8">
    <location>
        <begin position="1"/>
        <end position="104"/>
    </location>
</feature>
<accession>A0ABY5P8W1</accession>
<proteinExistence type="predicted"/>
<evidence type="ECO:0000256" key="5">
    <source>
        <dbReference type="ARBA" id="ARBA00022683"/>
    </source>
</evidence>
<evidence type="ECO:0000313" key="9">
    <source>
        <dbReference type="EMBL" id="UUX35201.1"/>
    </source>
</evidence>
<dbReference type="Gene3D" id="3.40.50.2300">
    <property type="match status" value="1"/>
</dbReference>
<keyword evidence="5" id="KW-0598">Phosphotransferase system</keyword>
<evidence type="ECO:0000256" key="4">
    <source>
        <dbReference type="ARBA" id="ARBA00022679"/>
    </source>
</evidence>
<keyword evidence="10" id="KW-1185">Reference proteome</keyword>
<dbReference type="InterPro" id="IPR036095">
    <property type="entry name" value="PTS_EIIB-like_sf"/>
</dbReference>
<dbReference type="PANTHER" id="PTHR34581">
    <property type="entry name" value="PTS SYSTEM N,N'-DIACETYLCHITOBIOSE-SPECIFIC EIIB COMPONENT"/>
    <property type="match status" value="1"/>
</dbReference>
<gene>
    <name evidence="9" type="ORF">NRE15_06040</name>
</gene>
<dbReference type="RefSeq" id="WP_313794694.1">
    <property type="nucleotide sequence ID" value="NZ_CP102453.1"/>
</dbReference>
<keyword evidence="4" id="KW-0808">Transferase</keyword>
<name>A0ABY5P8W1_9LACT</name>
<reference evidence="9 10" key="1">
    <citation type="submission" date="2022-08" db="EMBL/GenBank/DDBJ databases">
        <title>Aerococcaceae sp. nov isolated from spoiled eye mask.</title>
        <authorList>
            <person name="Zhou G."/>
            <person name="Xie X.-B."/>
            <person name="Shi Q.-S."/>
            <person name="Wang Y.-S."/>
            <person name="Wen X."/>
            <person name="Peng H."/>
            <person name="Yang X.-J."/>
            <person name="Tao H.-B."/>
            <person name="Huang X.-M."/>
        </authorList>
    </citation>
    <scope>NUCLEOTIDE SEQUENCE [LARGE SCALE GENOMIC DNA]</scope>
    <source>
        <strain evidence="10">DM20194951</strain>
    </source>
</reference>
<dbReference type="InterPro" id="IPR051819">
    <property type="entry name" value="PTS_sugar-specific_EIIB"/>
</dbReference>
<keyword evidence="6" id="KW-0418">Kinase</keyword>
<organism evidence="9 10">
    <name type="scientific">Fundicoccus culcitae</name>
    <dbReference type="NCBI Taxonomy" id="2969821"/>
    <lineage>
        <taxon>Bacteria</taxon>
        <taxon>Bacillati</taxon>
        <taxon>Bacillota</taxon>
        <taxon>Bacilli</taxon>
        <taxon>Lactobacillales</taxon>
        <taxon>Aerococcaceae</taxon>
        <taxon>Fundicoccus</taxon>
    </lineage>
</organism>
<dbReference type="EMBL" id="CP102453">
    <property type="protein sequence ID" value="UUX35201.1"/>
    <property type="molecule type" value="Genomic_DNA"/>
</dbReference>
<evidence type="ECO:0000256" key="6">
    <source>
        <dbReference type="ARBA" id="ARBA00022777"/>
    </source>
</evidence>
<feature type="modified residue" description="Phosphocysteine; by EIIA" evidence="7">
    <location>
        <position position="8"/>
    </location>
</feature>
<keyword evidence="2" id="KW-0597">Phosphoprotein</keyword>
<dbReference type="CDD" id="cd05564">
    <property type="entry name" value="PTS_IIB_chitobiose_lichenan"/>
    <property type="match status" value="1"/>
</dbReference>
<dbReference type="InterPro" id="IPR013012">
    <property type="entry name" value="PTS_EIIB_3"/>
</dbReference>
<evidence type="ECO:0000313" key="10">
    <source>
        <dbReference type="Proteomes" id="UP001315967"/>
    </source>
</evidence>
<evidence type="ECO:0000259" key="8">
    <source>
        <dbReference type="PROSITE" id="PS51100"/>
    </source>
</evidence>
<evidence type="ECO:0000256" key="1">
    <source>
        <dbReference type="ARBA" id="ARBA00022448"/>
    </source>
</evidence>
<dbReference type="PANTHER" id="PTHR34581:SF2">
    <property type="entry name" value="PTS SYSTEM N,N'-DIACETYLCHITOBIOSE-SPECIFIC EIIB COMPONENT"/>
    <property type="match status" value="1"/>
</dbReference>
<dbReference type="Pfam" id="PF02302">
    <property type="entry name" value="PTS_IIB"/>
    <property type="match status" value="1"/>
</dbReference>
<evidence type="ECO:0000256" key="3">
    <source>
        <dbReference type="ARBA" id="ARBA00022597"/>
    </source>
</evidence>
<dbReference type="PROSITE" id="PS51100">
    <property type="entry name" value="PTS_EIIB_TYPE_3"/>
    <property type="match status" value="1"/>
</dbReference>
<evidence type="ECO:0000256" key="2">
    <source>
        <dbReference type="ARBA" id="ARBA00022553"/>
    </source>
</evidence>
<dbReference type="InterPro" id="IPR003501">
    <property type="entry name" value="PTS_EIIB_2/3"/>
</dbReference>